<accession>A0A132MWY4</accession>
<feature type="region of interest" description="Disordered" evidence="1">
    <location>
        <begin position="1"/>
        <end position="28"/>
    </location>
</feature>
<gene>
    <name evidence="2" type="ORF">LI90_3412</name>
</gene>
<keyword evidence="3" id="KW-1185">Reference proteome</keyword>
<evidence type="ECO:0000313" key="2">
    <source>
        <dbReference type="EMBL" id="KWX02369.1"/>
    </source>
</evidence>
<dbReference type="AlphaFoldDB" id="A0A132MWY4"/>
<comment type="caution">
    <text evidence="2">The sequence shown here is derived from an EMBL/GenBank/DDBJ whole genome shotgun (WGS) entry which is preliminary data.</text>
</comment>
<dbReference type="EMBL" id="LAXD01000001">
    <property type="protein sequence ID" value="KWX02369.1"/>
    <property type="molecule type" value="Genomic_DNA"/>
</dbReference>
<proteinExistence type="predicted"/>
<protein>
    <submittedName>
        <fullName evidence="2">Uncharacterized protein</fullName>
    </submittedName>
</protein>
<feature type="region of interest" description="Disordered" evidence="1">
    <location>
        <begin position="44"/>
        <end position="89"/>
    </location>
</feature>
<reference evidence="3" key="1">
    <citation type="submission" date="2015-04" db="EMBL/GenBank/DDBJ databases">
        <title>Physiological reanalysis, assessment of diazotrophy, and genome sequences of multiple isolates of Streptomyces thermoautotrophicus.</title>
        <authorList>
            <person name="MacKellar D.C."/>
            <person name="Lieber L."/>
            <person name="Norman J."/>
            <person name="Bolger A."/>
            <person name="Tobin C."/>
            <person name="Murray J.W."/>
            <person name="Chang R."/>
            <person name="Ford T."/>
            <person name="Nguyen P.Q."/>
            <person name="Woodward J."/>
            <person name="Permingeat H."/>
            <person name="Joshi N.S."/>
            <person name="Silver P.A."/>
            <person name="Usadel B."/>
            <person name="Rutherford A.W."/>
            <person name="Friesen M."/>
            <person name="Prell J."/>
        </authorList>
    </citation>
    <scope>NUCLEOTIDE SEQUENCE [LARGE SCALE GENOMIC DNA]</scope>
    <source>
        <strain evidence="3">H1</strain>
    </source>
</reference>
<name>A0A132MWY4_9ACTN</name>
<organism evidence="2 3">
    <name type="scientific">Carbonactinospora thermoautotrophica</name>
    <dbReference type="NCBI Taxonomy" id="1469144"/>
    <lineage>
        <taxon>Bacteria</taxon>
        <taxon>Bacillati</taxon>
        <taxon>Actinomycetota</taxon>
        <taxon>Actinomycetes</taxon>
        <taxon>Kitasatosporales</taxon>
        <taxon>Carbonactinosporaceae</taxon>
        <taxon>Carbonactinospora</taxon>
    </lineage>
</organism>
<evidence type="ECO:0000256" key="1">
    <source>
        <dbReference type="SAM" id="MobiDB-lite"/>
    </source>
</evidence>
<sequence length="116" mass="12027">MSPRHTPPPPAIRRLTAARPGTRHVGLDQGFCHDRRLSVRVHTVAAHDGPQTGAGVTRYTSPGGDSDHRDPPPGRGGGPSVSGTGGALHRQAVVAVVRVCPGARPRSAPGRSSDRV</sequence>
<dbReference type="STRING" id="1469144.LI90_3412"/>
<evidence type="ECO:0000313" key="3">
    <source>
        <dbReference type="Proteomes" id="UP000070188"/>
    </source>
</evidence>
<feature type="compositionally biased region" description="Pro residues" evidence="1">
    <location>
        <begin position="1"/>
        <end position="11"/>
    </location>
</feature>
<dbReference type="PATRIC" id="fig|1469144.10.peg.3663"/>
<dbReference type="Proteomes" id="UP000070188">
    <property type="component" value="Unassembled WGS sequence"/>
</dbReference>
<feature type="compositionally biased region" description="Gly residues" evidence="1">
    <location>
        <begin position="75"/>
        <end position="86"/>
    </location>
</feature>